<comment type="caution">
    <text evidence="1">The sequence shown here is derived from an EMBL/GenBank/DDBJ whole genome shotgun (WGS) entry which is preliminary data.</text>
</comment>
<dbReference type="Proteomes" id="UP000294567">
    <property type="component" value="Unassembled WGS sequence"/>
</dbReference>
<dbReference type="EMBL" id="SMAE01000001">
    <property type="protein sequence ID" value="TCS91603.1"/>
    <property type="molecule type" value="Genomic_DNA"/>
</dbReference>
<dbReference type="AlphaFoldDB" id="A0A4R3L1M2"/>
<protein>
    <submittedName>
        <fullName evidence="1">Uncharacterized protein</fullName>
    </submittedName>
</protein>
<sequence length="572" mass="68927">MHNLSYEQIRILQENTIKKLIKYINEFINEDKSLESIEFYYPDFDEQKTMIAFNVWVSTDYRTHYGKSFIEHMLEDKAYQLTNIEKQILIERNKSHISLFEILEADEEHIYLIDLFTRKDHQLWEPNLAPLLNENILIFGRIGRILEHEGFIGNISFLPNSIKDMFIQEILLDYNYIRIKEPQLTIDKYLKKYSLNVYRIYTECIYSVIQLDEDFMFLLYDELEEFENYLSHQMSKTYIKKHINNLINLFEHYLMDEEMTLSDLDQINLKLLLEDAIDNGFINNKKEFNSFLSTLKKYLTYLKNKSNIYKKAYEQVLEISKNRFLYLNKIENTELPFCVDKVLVNNIDNSLNEQAFSFLIDFEKFLLYIISNELESTNKNKYIKRKDLFKINEIMENKETIIKKTPNQKDFPLLHIFYKFSIDTDLITIKNNKIISTKKAPLFLKMGDEEKYSIFLQYILNHNFLKKVIPTIDLNFLENLIDDMIKLFSKANQEVYYRYQELTPKYIQYPECFLVYYKYLELIGLLKYRYYPYIAIAITPFGNKVFNVLSNRNKLGEHYGKIIQINEYLKGR</sequence>
<name>A0A4R3L1M2_9FIRM</name>
<reference evidence="1 2" key="1">
    <citation type="submission" date="2019-03" db="EMBL/GenBank/DDBJ databases">
        <title>Genomic Encyclopedia of Type Strains, Phase IV (KMG-IV): sequencing the most valuable type-strain genomes for metagenomic binning, comparative biology and taxonomic classification.</title>
        <authorList>
            <person name="Goeker M."/>
        </authorList>
    </citation>
    <scope>NUCLEOTIDE SEQUENCE [LARGE SCALE GENOMIC DNA]</scope>
    <source>
        <strain evidence="1 2">DSM 26752</strain>
    </source>
</reference>
<proteinExistence type="predicted"/>
<dbReference type="RefSeq" id="WP_132025344.1">
    <property type="nucleotide sequence ID" value="NZ_CP068564.1"/>
</dbReference>
<accession>A0A4R3L1M2</accession>
<evidence type="ECO:0000313" key="1">
    <source>
        <dbReference type="EMBL" id="TCS91603.1"/>
    </source>
</evidence>
<dbReference type="OrthoDB" id="1704947at2"/>
<organism evidence="1 2">
    <name type="scientific">Keratinibaculum paraultunense</name>
    <dbReference type="NCBI Taxonomy" id="1278232"/>
    <lineage>
        <taxon>Bacteria</taxon>
        <taxon>Bacillati</taxon>
        <taxon>Bacillota</taxon>
        <taxon>Tissierellia</taxon>
        <taxon>Tissierellales</taxon>
        <taxon>Tepidimicrobiaceae</taxon>
        <taxon>Keratinibaculum</taxon>
    </lineage>
</organism>
<keyword evidence="2" id="KW-1185">Reference proteome</keyword>
<evidence type="ECO:0000313" key="2">
    <source>
        <dbReference type="Proteomes" id="UP000294567"/>
    </source>
</evidence>
<gene>
    <name evidence="1" type="ORF">EDD65_101105</name>
</gene>